<dbReference type="AlphaFoldDB" id="A0A1X2IH57"/>
<evidence type="ECO:0000256" key="3">
    <source>
        <dbReference type="ARBA" id="ARBA00022843"/>
    </source>
</evidence>
<sequence>MTNSFLDLIKSSGCEYNDSQKAFLFTVEPSLFRRQLTLTLRNDSNYPANIPIFFDDFQEYTTDISSFRQCLLSAALSNDVPRNNKSSSVESLLKTLLAIDILQPTIITNLLERLPEFYDELELNQSSSCTARLILHQLRWLDYIVEPQQLTNTLIEIIQITPNVIQHEIITSLPDMLNDAEHKPIVIFLKEWMQQHADLAVPILDALSNLSLHSEYLEDVRETVLERLQSAEVDDLAVIIKFLLQTVTPHTIDMTILDIRQKLDLRALGKVQQSNTPPSSKHPEQSGPSPEALILDSIKLGLQFHKFVCDAWVKAIVALETQRAHKIIDVLVLFILYSMTSMKKKAEVIFRKKVQSGLITPTLLKETLLCHANGLSGYWGSILLLSENLLRASHQQSVLAPSAKILYTHAFRVCDTYNRQELIGALVTHIGSGSAIEMDVALDVLLDLAQNNVSSVAVYNVFIKGILDYLDNLTLPQIRTLFDIFSILALKSNDQHTNDSSLWSDIQIVLRKQLSSPRSKYKRIGIIGTLSAVKVLGDHAMCNESAGSSSQSMISADSISRHPLLQQAVSLLEMTMRNCNVYPTCISMIYDELANILETTKLDERLSTWITENMTSDFIDDYVFDSEAYDELGKRLAGDTTVALKPKLVMDYNGESAAVYMKFFSLLDGTNDKKRRKQIIPLCSIFNLLQSCEKACEGSLEGVDALLGCGLVLFELDEVDELLPNLQTDEAEQVCQMVFMAIDWFREMLNCFSIVSEDEEIHRKLILRLNDILYLESIMEKILPKVPTFTPLHLQSTLIHYPEEKENRIVSSQIIQSNTQRTDDSDSEKTIKINSRFDTLESLRPQLRPLKIQVLTILKAPDQDADSRFTYKDCNYILQDINRKLDARITPPVVSFGKKKNSAKDDKDESIGDESLSRLSNRQLMEEMIKYTPKILQTLEAVNEDIQSDNTQYGRIEDGSKDNAECSSLIFAILYKLFTWADIDNPENQDILMGLINILSERMTDDSSHHSSINKFKGAMRYLTGFHENIPQFQTAVTLFKLQERIMALSGNIDVLRSDACRVASGILSHDWLDWREAKVTREGMREKHGSCNRLNVVLIYRL</sequence>
<evidence type="ECO:0000313" key="6">
    <source>
        <dbReference type="EMBL" id="ORZ16363.1"/>
    </source>
</evidence>
<evidence type="ECO:0000256" key="5">
    <source>
        <dbReference type="ARBA" id="ARBA00093456"/>
    </source>
</evidence>
<keyword evidence="7" id="KW-1185">Reference proteome</keyword>
<keyword evidence="4" id="KW-0539">Nucleus</keyword>
<comment type="similarity">
    <text evidence="5">Belongs to the Fanconi anemia protein FANCD2 family.</text>
</comment>
<dbReference type="OrthoDB" id="27031at2759"/>
<dbReference type="GO" id="GO:0000793">
    <property type="term" value="C:condensed chromosome"/>
    <property type="evidence" value="ECO:0007669"/>
    <property type="project" value="TreeGrafter"/>
</dbReference>
<evidence type="ECO:0000256" key="4">
    <source>
        <dbReference type="ARBA" id="ARBA00023242"/>
    </source>
</evidence>
<organism evidence="6 7">
    <name type="scientific">Absidia repens</name>
    <dbReference type="NCBI Taxonomy" id="90262"/>
    <lineage>
        <taxon>Eukaryota</taxon>
        <taxon>Fungi</taxon>
        <taxon>Fungi incertae sedis</taxon>
        <taxon>Mucoromycota</taxon>
        <taxon>Mucoromycotina</taxon>
        <taxon>Mucoromycetes</taxon>
        <taxon>Mucorales</taxon>
        <taxon>Cunninghamellaceae</taxon>
        <taxon>Absidia</taxon>
    </lineage>
</organism>
<reference evidence="6 7" key="1">
    <citation type="submission" date="2016-07" db="EMBL/GenBank/DDBJ databases">
        <title>Pervasive Adenine N6-methylation of Active Genes in Fungi.</title>
        <authorList>
            <consortium name="DOE Joint Genome Institute"/>
            <person name="Mondo S.J."/>
            <person name="Dannebaum R.O."/>
            <person name="Kuo R.C."/>
            <person name="Labutti K."/>
            <person name="Haridas S."/>
            <person name="Kuo A."/>
            <person name="Salamov A."/>
            <person name="Ahrendt S.R."/>
            <person name="Lipzen A."/>
            <person name="Sullivan W."/>
            <person name="Andreopoulos W.B."/>
            <person name="Clum A."/>
            <person name="Lindquist E."/>
            <person name="Daum C."/>
            <person name="Ramamoorthy G.K."/>
            <person name="Gryganskyi A."/>
            <person name="Culley D."/>
            <person name="Magnuson J.K."/>
            <person name="James T.Y."/>
            <person name="O'Malley M.A."/>
            <person name="Stajich J.E."/>
            <person name="Spatafora J.W."/>
            <person name="Visel A."/>
            <person name="Grigoriev I.V."/>
        </authorList>
    </citation>
    <scope>NUCLEOTIDE SEQUENCE [LARGE SCALE GENOMIC DNA]</scope>
    <source>
        <strain evidence="6 7">NRRL 1336</strain>
    </source>
</reference>
<dbReference type="PANTHER" id="PTHR32086:SF0">
    <property type="entry name" value="FANCONI ANEMIA GROUP D2 PROTEIN"/>
    <property type="match status" value="1"/>
</dbReference>
<dbReference type="GO" id="GO:0005634">
    <property type="term" value="C:nucleus"/>
    <property type="evidence" value="ECO:0007669"/>
    <property type="project" value="UniProtKB-SubCell"/>
</dbReference>
<accession>A0A1X2IH57</accession>
<evidence type="ECO:0000256" key="2">
    <source>
        <dbReference type="ARBA" id="ARBA00022499"/>
    </source>
</evidence>
<proteinExistence type="inferred from homology"/>
<dbReference type="InterPro" id="IPR029448">
    <property type="entry name" value="FANCD2"/>
</dbReference>
<comment type="subcellular location">
    <subcellularLocation>
        <location evidence="1">Nucleus</location>
    </subcellularLocation>
</comment>
<dbReference type="Pfam" id="PF14631">
    <property type="entry name" value="FancD2"/>
    <property type="match status" value="1"/>
</dbReference>
<dbReference type="PANTHER" id="PTHR32086">
    <property type="entry name" value="FANCONI ANEMIA GROUP D2 PROTEIN"/>
    <property type="match status" value="1"/>
</dbReference>
<dbReference type="GO" id="GO:0070182">
    <property type="term" value="F:DNA polymerase binding"/>
    <property type="evidence" value="ECO:0007669"/>
    <property type="project" value="TreeGrafter"/>
</dbReference>
<dbReference type="STRING" id="90262.A0A1X2IH57"/>
<protein>
    <submittedName>
        <fullName evidence="6">Fanconi anaemia protein FancD2 nuclease-domain-containing protein</fullName>
    </submittedName>
</protein>
<dbReference type="GO" id="GO:0036297">
    <property type="term" value="P:interstrand cross-link repair"/>
    <property type="evidence" value="ECO:0007669"/>
    <property type="project" value="TreeGrafter"/>
</dbReference>
<dbReference type="GO" id="GO:0007129">
    <property type="term" value="P:homologous chromosome pairing at meiosis"/>
    <property type="evidence" value="ECO:0007669"/>
    <property type="project" value="TreeGrafter"/>
</dbReference>
<evidence type="ECO:0000313" key="7">
    <source>
        <dbReference type="Proteomes" id="UP000193560"/>
    </source>
</evidence>
<comment type="caution">
    <text evidence="6">The sequence shown here is derived from an EMBL/GenBank/DDBJ whole genome shotgun (WGS) entry which is preliminary data.</text>
</comment>
<dbReference type="GO" id="GO:1990918">
    <property type="term" value="P:double-strand break repair involved in meiotic recombination"/>
    <property type="evidence" value="ECO:0007669"/>
    <property type="project" value="TreeGrafter"/>
</dbReference>
<name>A0A1X2IH57_9FUNG</name>
<dbReference type="Proteomes" id="UP000193560">
    <property type="component" value="Unassembled WGS sequence"/>
</dbReference>
<keyword evidence="3" id="KW-0832">Ubl conjugation</keyword>
<dbReference type="GO" id="GO:0031573">
    <property type="term" value="P:mitotic intra-S DNA damage checkpoint signaling"/>
    <property type="evidence" value="ECO:0007669"/>
    <property type="project" value="TreeGrafter"/>
</dbReference>
<keyword evidence="2" id="KW-1017">Isopeptide bond</keyword>
<evidence type="ECO:0000256" key="1">
    <source>
        <dbReference type="ARBA" id="ARBA00004123"/>
    </source>
</evidence>
<dbReference type="EMBL" id="MCGE01000011">
    <property type="protein sequence ID" value="ORZ16363.1"/>
    <property type="molecule type" value="Genomic_DNA"/>
</dbReference>
<gene>
    <name evidence="6" type="ORF">BCR42DRAFT_34547</name>
</gene>